<keyword evidence="1" id="KW-0812">Transmembrane</keyword>
<keyword evidence="3" id="KW-1185">Reference proteome</keyword>
<feature type="transmembrane region" description="Helical" evidence="1">
    <location>
        <begin position="6"/>
        <end position="25"/>
    </location>
</feature>
<name>A0A0L6VZP3_9FIRM</name>
<dbReference type="RefSeq" id="WP_013118999.1">
    <property type="nucleotide sequence ID" value="NZ_LGTE01000022.1"/>
</dbReference>
<evidence type="ECO:0000313" key="3">
    <source>
        <dbReference type="Proteomes" id="UP000037175"/>
    </source>
</evidence>
<dbReference type="NCBIfam" id="TIGR02862">
    <property type="entry name" value="spore_BofA"/>
    <property type="match status" value="1"/>
</dbReference>
<dbReference type="InterPro" id="IPR010001">
    <property type="entry name" value="BofA"/>
</dbReference>
<feature type="transmembrane region" description="Helical" evidence="1">
    <location>
        <begin position="61"/>
        <end position="85"/>
    </location>
</feature>
<dbReference type="EMBL" id="LGTE01000022">
    <property type="protein sequence ID" value="KNZ68797.1"/>
    <property type="molecule type" value="Genomic_DNA"/>
</dbReference>
<evidence type="ECO:0000256" key="1">
    <source>
        <dbReference type="SAM" id="Phobius"/>
    </source>
</evidence>
<keyword evidence="1" id="KW-0472">Membrane</keyword>
<dbReference type="Pfam" id="PF07441">
    <property type="entry name" value="BofA"/>
    <property type="match status" value="1"/>
</dbReference>
<evidence type="ECO:0000313" key="2">
    <source>
        <dbReference type="EMBL" id="KNZ68797.1"/>
    </source>
</evidence>
<organism evidence="2 3">
    <name type="scientific">Thermincola ferriacetica</name>
    <dbReference type="NCBI Taxonomy" id="281456"/>
    <lineage>
        <taxon>Bacteria</taxon>
        <taxon>Bacillati</taxon>
        <taxon>Bacillota</taxon>
        <taxon>Clostridia</taxon>
        <taxon>Eubacteriales</taxon>
        <taxon>Thermincolaceae</taxon>
        <taxon>Thermincola</taxon>
    </lineage>
</organism>
<dbReference type="PATRIC" id="fig|281456.6.peg.2793"/>
<dbReference type="AlphaFoldDB" id="A0A0L6VZP3"/>
<dbReference type="Proteomes" id="UP000037175">
    <property type="component" value="Unassembled WGS sequence"/>
</dbReference>
<gene>
    <name evidence="2" type="ORF">Tfer_2682</name>
</gene>
<feature type="transmembrane region" description="Helical" evidence="1">
    <location>
        <begin position="32"/>
        <end position="55"/>
    </location>
</feature>
<proteinExistence type="predicted"/>
<accession>A0A0L6VZP3</accession>
<reference evidence="3" key="1">
    <citation type="submission" date="2015-07" db="EMBL/GenBank/DDBJ databases">
        <title>Complete Genome of Thermincola ferriacetica strain Z-0001T.</title>
        <authorList>
            <person name="Lusk B."/>
            <person name="Badalamenti J.P."/>
            <person name="Parameswaran P."/>
            <person name="Bond D.R."/>
            <person name="Torres C.I."/>
        </authorList>
    </citation>
    <scope>NUCLEOTIDE SEQUENCE [LARGE SCALE GENOMIC DNA]</scope>
    <source>
        <strain evidence="3">Z-0001</strain>
    </source>
</reference>
<protein>
    <submittedName>
        <fullName evidence="2">Pro-sigmaK processing inhibitor BofA</fullName>
    </submittedName>
</protein>
<sequence length="86" mass="8871">MDGAVLAFTIGLLILIVVGNVLVVPLKYVVKFVANGVLGGILLWLVNLVGAGFSLHVPINIVTALIAGFLGIPGVIMLIGLRLILA</sequence>
<comment type="caution">
    <text evidence="2">The sequence shown here is derived from an EMBL/GenBank/DDBJ whole genome shotgun (WGS) entry which is preliminary data.</text>
</comment>
<keyword evidence="1" id="KW-1133">Transmembrane helix</keyword>